<dbReference type="AlphaFoldDB" id="A0A1H3WLN4"/>
<dbReference type="STRING" id="658218.SAMN05216562_0911"/>
<evidence type="ECO:0000259" key="3">
    <source>
        <dbReference type="Pfam" id="PF03061"/>
    </source>
</evidence>
<proteinExistence type="inferred from homology"/>
<dbReference type="EMBL" id="FNQO01000001">
    <property type="protein sequence ID" value="SDZ87274.1"/>
    <property type="molecule type" value="Genomic_DNA"/>
</dbReference>
<keyword evidence="2" id="KW-0378">Hydrolase</keyword>
<feature type="domain" description="Thioesterase" evidence="3">
    <location>
        <begin position="71"/>
        <end position="147"/>
    </location>
</feature>
<dbReference type="GO" id="GO:0047617">
    <property type="term" value="F:fatty acyl-CoA hydrolase activity"/>
    <property type="evidence" value="ECO:0007669"/>
    <property type="project" value="InterPro"/>
</dbReference>
<dbReference type="CDD" id="cd03443">
    <property type="entry name" value="PaaI_thioesterase"/>
    <property type="match status" value="2"/>
</dbReference>
<dbReference type="RefSeq" id="WP_091385568.1">
    <property type="nucleotide sequence ID" value="NZ_FNQO01000001.1"/>
</dbReference>
<dbReference type="OrthoDB" id="9813282at2"/>
<evidence type="ECO:0000256" key="1">
    <source>
        <dbReference type="ARBA" id="ARBA00008324"/>
    </source>
</evidence>
<dbReference type="InterPro" id="IPR039298">
    <property type="entry name" value="ACOT13"/>
</dbReference>
<evidence type="ECO:0000313" key="5">
    <source>
        <dbReference type="Proteomes" id="UP000198658"/>
    </source>
</evidence>
<protein>
    <submittedName>
        <fullName evidence="4">Uncharacterized domain 1-containing protein</fullName>
    </submittedName>
</protein>
<gene>
    <name evidence="4" type="ORF">SAMN05216562_0911</name>
</gene>
<evidence type="ECO:0000313" key="4">
    <source>
        <dbReference type="EMBL" id="SDZ87274.1"/>
    </source>
</evidence>
<dbReference type="PANTHER" id="PTHR21660:SF1">
    <property type="entry name" value="ACYL-COENZYME A THIOESTERASE 13"/>
    <property type="match status" value="1"/>
</dbReference>
<dbReference type="Pfam" id="PF03061">
    <property type="entry name" value="4HBT"/>
    <property type="match status" value="2"/>
</dbReference>
<name>A0A1H3WLN4_9GAMM</name>
<dbReference type="Proteomes" id="UP000198658">
    <property type="component" value="Unassembled WGS sequence"/>
</dbReference>
<dbReference type="SUPFAM" id="SSF54637">
    <property type="entry name" value="Thioesterase/thiol ester dehydrase-isomerase"/>
    <property type="match status" value="2"/>
</dbReference>
<feature type="domain" description="Thioesterase" evidence="3">
    <location>
        <begin position="251"/>
        <end position="326"/>
    </location>
</feature>
<dbReference type="PANTHER" id="PTHR21660">
    <property type="entry name" value="THIOESTERASE SUPERFAMILY MEMBER-RELATED"/>
    <property type="match status" value="1"/>
</dbReference>
<organism evidence="4 5">
    <name type="scientific">Microbulbifer marinus</name>
    <dbReference type="NCBI Taxonomy" id="658218"/>
    <lineage>
        <taxon>Bacteria</taxon>
        <taxon>Pseudomonadati</taxon>
        <taxon>Pseudomonadota</taxon>
        <taxon>Gammaproteobacteria</taxon>
        <taxon>Cellvibrionales</taxon>
        <taxon>Microbulbiferaceae</taxon>
        <taxon>Microbulbifer</taxon>
    </lineage>
</organism>
<dbReference type="InterPro" id="IPR006683">
    <property type="entry name" value="Thioestr_dom"/>
</dbReference>
<sequence>MASIPDEPHRGAIGDLRALQQPGLETFKRYIHGDLPGPPIWRLTGMLPTEAGLGKATFSMPVSPWLADGTGIYWGGIYSLFADAALASAIWTTLPAGKVLTTSELNMSYIRPLSDSTRNIIGRAATVHSGSQVGLSTVQITDQDGRMLAFGSTRCLIADFPVDPDQQLEAPDLGPDDSPDPFLRDPPQANFCDLKKFGDQLPIDLQRATISGGRTHPVWQLTGYRAAEIDDGYCKSTIPSSPWFSNGSFSIYGGLLAWAADFTMGMAVYSTLPAGDLFAMLDMHIRFIRPATIDSGDLTLTGEVHHRGRQLRVCSCDIVNAEGKRVAMASGSALVIPGGAQMLSEGKKPEDMIASATLRKPVPD</sequence>
<dbReference type="InterPro" id="IPR003736">
    <property type="entry name" value="PAAI_dom"/>
</dbReference>
<evidence type="ECO:0000256" key="2">
    <source>
        <dbReference type="ARBA" id="ARBA00022801"/>
    </source>
</evidence>
<keyword evidence="5" id="KW-1185">Reference proteome</keyword>
<reference evidence="5" key="1">
    <citation type="submission" date="2016-10" db="EMBL/GenBank/DDBJ databases">
        <authorList>
            <person name="Varghese N."/>
            <person name="Submissions S."/>
        </authorList>
    </citation>
    <scope>NUCLEOTIDE SEQUENCE [LARGE SCALE GENOMIC DNA]</scope>
    <source>
        <strain evidence="5">CGMCC 1.10657</strain>
    </source>
</reference>
<accession>A0A1H3WLN4</accession>
<comment type="similarity">
    <text evidence="1">Belongs to the thioesterase PaaI family.</text>
</comment>
<dbReference type="InterPro" id="IPR029069">
    <property type="entry name" value="HotDog_dom_sf"/>
</dbReference>
<dbReference type="Gene3D" id="3.10.129.10">
    <property type="entry name" value="Hotdog Thioesterase"/>
    <property type="match status" value="2"/>
</dbReference>
<dbReference type="NCBIfam" id="TIGR00369">
    <property type="entry name" value="unchar_dom_1"/>
    <property type="match status" value="2"/>
</dbReference>